<gene>
    <name evidence="2" type="ORF">ABGB03_10560</name>
</gene>
<dbReference type="RefSeq" id="WP_347922480.1">
    <property type="nucleotide sequence ID" value="NZ_CP157199.1"/>
</dbReference>
<keyword evidence="1" id="KW-1133">Transmembrane helix</keyword>
<feature type="transmembrane region" description="Helical" evidence="1">
    <location>
        <begin position="7"/>
        <end position="26"/>
    </location>
</feature>
<evidence type="ECO:0000313" key="2">
    <source>
        <dbReference type="EMBL" id="XBG60296.1"/>
    </source>
</evidence>
<evidence type="ECO:0008006" key="3">
    <source>
        <dbReference type="Google" id="ProtNLM"/>
    </source>
</evidence>
<dbReference type="EMBL" id="CP157199">
    <property type="protein sequence ID" value="XBG60296.1"/>
    <property type="molecule type" value="Genomic_DNA"/>
</dbReference>
<keyword evidence="1" id="KW-0812">Transmembrane</keyword>
<name>A0AAU7BQA9_9FLAO</name>
<keyword evidence="1" id="KW-0472">Membrane</keyword>
<reference evidence="2" key="1">
    <citation type="submission" date="2024-05" db="EMBL/GenBank/DDBJ databases">
        <title>Pontimicrobium maritimus sp. nov., isolated form sea water.</title>
        <authorList>
            <person name="Muhammad N."/>
            <person name="Vuong T.Q."/>
            <person name="Han H.L."/>
            <person name="Kim S.-G."/>
        </authorList>
    </citation>
    <scope>NUCLEOTIDE SEQUENCE</scope>
    <source>
        <strain evidence="2">SW4</strain>
    </source>
</reference>
<protein>
    <recommendedName>
        <fullName evidence="3">Type II secretion system protein GspC N-terminal domain-containing protein</fullName>
    </recommendedName>
</protein>
<organism evidence="2">
    <name type="scientific">Pontimicrobium sp. SW4</name>
    <dbReference type="NCBI Taxonomy" id="3153519"/>
    <lineage>
        <taxon>Bacteria</taxon>
        <taxon>Pseudomonadati</taxon>
        <taxon>Bacteroidota</taxon>
        <taxon>Flavobacteriia</taxon>
        <taxon>Flavobacteriales</taxon>
        <taxon>Flavobacteriaceae</taxon>
        <taxon>Pontimicrobium</taxon>
    </lineage>
</organism>
<sequence length="154" mass="17646">MKNKNKTYLLLTIVFGVWGIIGYKIWSGFKPDLPKMSSNDFGATFKPKQMVSIDTFSIQMVNRDPFLGTLTIPKKRRVAPKTKKKPPIVWPPIIYQGIITNQNSKQQLFVITINGEQQLLTKGQVFNEIKLVEGIAKHIIVSYKKEQKKIIVQE</sequence>
<dbReference type="AlphaFoldDB" id="A0AAU7BQA9"/>
<proteinExistence type="predicted"/>
<accession>A0AAU7BQA9</accession>
<evidence type="ECO:0000256" key="1">
    <source>
        <dbReference type="SAM" id="Phobius"/>
    </source>
</evidence>